<feature type="region of interest" description="Disordered" evidence="1">
    <location>
        <begin position="146"/>
        <end position="172"/>
    </location>
</feature>
<protein>
    <submittedName>
        <fullName evidence="2">Uncharacterized protein</fullName>
    </submittedName>
</protein>
<name>A0A2K3CQ35_CHLRE</name>
<dbReference type="Proteomes" id="UP000006906">
    <property type="component" value="Chromosome 17"/>
</dbReference>
<dbReference type="InParanoid" id="A0A2K3CQ35"/>
<dbReference type="AlphaFoldDB" id="A0A2K3CQ35"/>
<feature type="region of interest" description="Disordered" evidence="1">
    <location>
        <begin position="1"/>
        <end position="105"/>
    </location>
</feature>
<dbReference type="RefSeq" id="XP_001703750.2">
    <property type="nucleotide sequence ID" value="XM_001703698.2"/>
</dbReference>
<dbReference type="EMBL" id="CM008978">
    <property type="protein sequence ID" value="PNW70385.1"/>
    <property type="molecule type" value="Genomic_DNA"/>
</dbReference>
<sequence>MSKLDKFLALPEDDSDSDDSEHSKSEQEAEEQEEEEEEAQAKGPAKKKAAIKLEDLERAGYKSGPSVLYVKPPAETGEQNWNWGSGREAKEKGEDSDEDRGATRAAVQGVEASAAIAVKAMAQQAALREGARQERLEAKMERIAQEKKALTFNQKEKRKRDEGKTSRAKNCE</sequence>
<proteinExistence type="predicted"/>
<dbReference type="Gramene" id="PNW70385">
    <property type="protein sequence ID" value="PNW70385"/>
    <property type="gene ID" value="CHLRE_17g717700v5"/>
</dbReference>
<dbReference type="PANTHER" id="PTHR31833:SF2">
    <property type="entry name" value="UPF0690 PROTEIN C1ORF52"/>
    <property type="match status" value="1"/>
</dbReference>
<keyword evidence="3" id="KW-1185">Reference proteome</keyword>
<feature type="compositionally biased region" description="Basic and acidic residues" evidence="1">
    <location>
        <begin position="51"/>
        <end position="60"/>
    </location>
</feature>
<organism evidence="2 3">
    <name type="scientific">Chlamydomonas reinhardtii</name>
    <name type="common">Chlamydomonas smithii</name>
    <dbReference type="NCBI Taxonomy" id="3055"/>
    <lineage>
        <taxon>Eukaryota</taxon>
        <taxon>Viridiplantae</taxon>
        <taxon>Chlorophyta</taxon>
        <taxon>core chlorophytes</taxon>
        <taxon>Chlorophyceae</taxon>
        <taxon>CS clade</taxon>
        <taxon>Chlamydomonadales</taxon>
        <taxon>Chlamydomonadaceae</taxon>
        <taxon>Chlamydomonas</taxon>
    </lineage>
</organism>
<dbReference type="KEGG" id="cre:CHLRE_17g717700v5"/>
<reference evidence="2 3" key="1">
    <citation type="journal article" date="2007" name="Science">
        <title>The Chlamydomonas genome reveals the evolution of key animal and plant functions.</title>
        <authorList>
            <person name="Merchant S.S."/>
            <person name="Prochnik S.E."/>
            <person name="Vallon O."/>
            <person name="Harris E.H."/>
            <person name="Karpowicz S.J."/>
            <person name="Witman G.B."/>
            <person name="Terry A."/>
            <person name="Salamov A."/>
            <person name="Fritz-Laylin L.K."/>
            <person name="Marechal-Drouard L."/>
            <person name="Marshall W.F."/>
            <person name="Qu L.H."/>
            <person name="Nelson D.R."/>
            <person name="Sanderfoot A.A."/>
            <person name="Spalding M.H."/>
            <person name="Kapitonov V.V."/>
            <person name="Ren Q."/>
            <person name="Ferris P."/>
            <person name="Lindquist E."/>
            <person name="Shapiro H."/>
            <person name="Lucas S.M."/>
            <person name="Grimwood J."/>
            <person name="Schmutz J."/>
            <person name="Cardol P."/>
            <person name="Cerutti H."/>
            <person name="Chanfreau G."/>
            <person name="Chen C.L."/>
            <person name="Cognat V."/>
            <person name="Croft M.T."/>
            <person name="Dent R."/>
            <person name="Dutcher S."/>
            <person name="Fernandez E."/>
            <person name="Fukuzawa H."/>
            <person name="Gonzalez-Ballester D."/>
            <person name="Gonzalez-Halphen D."/>
            <person name="Hallmann A."/>
            <person name="Hanikenne M."/>
            <person name="Hippler M."/>
            <person name="Inwood W."/>
            <person name="Jabbari K."/>
            <person name="Kalanon M."/>
            <person name="Kuras R."/>
            <person name="Lefebvre P.A."/>
            <person name="Lemaire S.D."/>
            <person name="Lobanov A.V."/>
            <person name="Lohr M."/>
            <person name="Manuell A."/>
            <person name="Meier I."/>
            <person name="Mets L."/>
            <person name="Mittag M."/>
            <person name="Mittelmeier T."/>
            <person name="Moroney J.V."/>
            <person name="Moseley J."/>
            <person name="Napoli C."/>
            <person name="Nedelcu A.M."/>
            <person name="Niyogi K."/>
            <person name="Novoselov S.V."/>
            <person name="Paulsen I.T."/>
            <person name="Pazour G."/>
            <person name="Purton S."/>
            <person name="Ral J.P."/>
            <person name="Riano-Pachon D.M."/>
            <person name="Riekhof W."/>
            <person name="Rymarquis L."/>
            <person name="Schroda M."/>
            <person name="Stern D."/>
            <person name="Umen J."/>
            <person name="Willows R."/>
            <person name="Wilson N."/>
            <person name="Zimmer S.L."/>
            <person name="Allmer J."/>
            <person name="Balk J."/>
            <person name="Bisova K."/>
            <person name="Chen C.J."/>
            <person name="Elias M."/>
            <person name="Gendler K."/>
            <person name="Hauser C."/>
            <person name="Lamb M.R."/>
            <person name="Ledford H."/>
            <person name="Long J.C."/>
            <person name="Minagawa J."/>
            <person name="Page M.D."/>
            <person name="Pan J."/>
            <person name="Pootakham W."/>
            <person name="Roje S."/>
            <person name="Rose A."/>
            <person name="Stahlberg E."/>
            <person name="Terauchi A.M."/>
            <person name="Yang P."/>
            <person name="Ball S."/>
            <person name="Bowler C."/>
            <person name="Dieckmann C.L."/>
            <person name="Gladyshev V.N."/>
            <person name="Green P."/>
            <person name="Jorgensen R."/>
            <person name="Mayfield S."/>
            <person name="Mueller-Roeber B."/>
            <person name="Rajamani S."/>
            <person name="Sayre R.T."/>
            <person name="Brokstein P."/>
            <person name="Dubchak I."/>
            <person name="Goodstein D."/>
            <person name="Hornick L."/>
            <person name="Huang Y.W."/>
            <person name="Jhaveri J."/>
            <person name="Luo Y."/>
            <person name="Martinez D."/>
            <person name="Ngau W.C."/>
            <person name="Otillar B."/>
            <person name="Poliakov A."/>
            <person name="Porter A."/>
            <person name="Szajkowski L."/>
            <person name="Werner G."/>
            <person name="Zhou K."/>
            <person name="Grigoriev I.V."/>
            <person name="Rokhsar D.S."/>
            <person name="Grossman A.R."/>
        </authorList>
    </citation>
    <scope>NUCLEOTIDE SEQUENCE [LARGE SCALE GENOMIC DNA]</scope>
    <source>
        <strain evidence="3">CC-503</strain>
    </source>
</reference>
<dbReference type="FunCoup" id="A0A2K3CQ35">
    <property type="interactions" value="167"/>
</dbReference>
<accession>A0A2K3CQ35</accession>
<evidence type="ECO:0000313" key="3">
    <source>
        <dbReference type="Proteomes" id="UP000006906"/>
    </source>
</evidence>
<dbReference type="OrthoDB" id="1906229at2759"/>
<feature type="compositionally biased region" description="Acidic residues" evidence="1">
    <location>
        <begin position="28"/>
        <end position="38"/>
    </location>
</feature>
<dbReference type="PANTHER" id="PTHR31833">
    <property type="entry name" value="UPF0690 PROTEIN C1ORF52"/>
    <property type="match status" value="1"/>
</dbReference>
<dbReference type="ExpressionAtlas" id="A0A2K3CQ35">
    <property type="expression patterns" value="baseline"/>
</dbReference>
<feature type="compositionally biased region" description="Basic and acidic residues" evidence="1">
    <location>
        <begin position="159"/>
        <end position="172"/>
    </location>
</feature>
<evidence type="ECO:0000256" key="1">
    <source>
        <dbReference type="SAM" id="MobiDB-lite"/>
    </source>
</evidence>
<evidence type="ECO:0000313" key="2">
    <source>
        <dbReference type="EMBL" id="PNW70385.1"/>
    </source>
</evidence>
<dbReference type="PaxDb" id="3055-EDO96336"/>
<gene>
    <name evidence="2" type="ORF">CHLRE_17g717700v5</name>
</gene>
<dbReference type="GeneID" id="5729277"/>